<comment type="caution">
    <text evidence="1">The sequence shown here is derived from an EMBL/GenBank/DDBJ whole genome shotgun (WGS) entry which is preliminary data.</text>
</comment>
<reference evidence="1" key="1">
    <citation type="journal article" date="2020" name="Fungal Divers.">
        <title>Resolving the Mortierellaceae phylogeny through synthesis of multi-gene phylogenetics and phylogenomics.</title>
        <authorList>
            <person name="Vandepol N."/>
            <person name="Liber J."/>
            <person name="Desiro A."/>
            <person name="Na H."/>
            <person name="Kennedy M."/>
            <person name="Barry K."/>
            <person name="Grigoriev I.V."/>
            <person name="Miller A.N."/>
            <person name="O'Donnell K."/>
            <person name="Stajich J.E."/>
            <person name="Bonito G."/>
        </authorList>
    </citation>
    <scope>NUCLEOTIDE SEQUENCE</scope>
    <source>
        <strain evidence="1">NVP60</strain>
    </source>
</reference>
<organism evidence="1 2">
    <name type="scientific">Linnemannia gamsii</name>
    <dbReference type="NCBI Taxonomy" id="64522"/>
    <lineage>
        <taxon>Eukaryota</taxon>
        <taxon>Fungi</taxon>
        <taxon>Fungi incertae sedis</taxon>
        <taxon>Mucoromycota</taxon>
        <taxon>Mortierellomycotina</taxon>
        <taxon>Mortierellomycetes</taxon>
        <taxon>Mortierellales</taxon>
        <taxon>Mortierellaceae</taxon>
        <taxon>Linnemannia</taxon>
    </lineage>
</organism>
<name>A0A9P6QLV2_9FUNG</name>
<dbReference type="AlphaFoldDB" id="A0A9P6QLV2"/>
<gene>
    <name evidence="1" type="ORF">BGZ97_008575</name>
</gene>
<evidence type="ECO:0000313" key="1">
    <source>
        <dbReference type="EMBL" id="KAG0283362.1"/>
    </source>
</evidence>
<protein>
    <submittedName>
        <fullName evidence="1">Uncharacterized protein</fullName>
    </submittedName>
</protein>
<dbReference type="Proteomes" id="UP000823405">
    <property type="component" value="Unassembled WGS sequence"/>
</dbReference>
<keyword evidence="2" id="KW-1185">Reference proteome</keyword>
<dbReference type="EMBL" id="JAAAIN010003957">
    <property type="protein sequence ID" value="KAG0283362.1"/>
    <property type="molecule type" value="Genomic_DNA"/>
</dbReference>
<accession>A0A9P6QLV2</accession>
<proteinExistence type="predicted"/>
<sequence>MEAYNSSHLQVSHPSALPIKKQLEIKEDELFKDFLKVMGTTTAKRFHSATVDLSPILTGLQALGDNHNMDIKNLTAKTSFLLATCGLLRPDDLAYMDASQCKTIGDKLEQIVVFPKEYY</sequence>
<evidence type="ECO:0000313" key="2">
    <source>
        <dbReference type="Proteomes" id="UP000823405"/>
    </source>
</evidence>
<dbReference type="OrthoDB" id="2387460at2759"/>